<evidence type="ECO:0000313" key="1">
    <source>
        <dbReference type="EMBL" id="KAJ1918034.1"/>
    </source>
</evidence>
<dbReference type="Proteomes" id="UP001150538">
    <property type="component" value="Unassembled WGS sequence"/>
</dbReference>
<reference evidence="1" key="1">
    <citation type="submission" date="2022-07" db="EMBL/GenBank/DDBJ databases">
        <title>Phylogenomic reconstructions and comparative analyses of Kickxellomycotina fungi.</title>
        <authorList>
            <person name="Reynolds N.K."/>
            <person name="Stajich J.E."/>
            <person name="Barry K."/>
            <person name="Grigoriev I.V."/>
            <person name="Crous P."/>
            <person name="Smith M.E."/>
        </authorList>
    </citation>
    <scope>NUCLEOTIDE SEQUENCE</scope>
    <source>
        <strain evidence="1">NBRC 100468</strain>
    </source>
</reference>
<name>A0A9W8DNL1_9FUNG</name>
<dbReference type="EMBL" id="JANBPU010000055">
    <property type="protein sequence ID" value="KAJ1918034.1"/>
    <property type="molecule type" value="Genomic_DNA"/>
</dbReference>
<accession>A0A9W8DNL1</accession>
<comment type="caution">
    <text evidence="1">The sequence shown here is derived from an EMBL/GenBank/DDBJ whole genome shotgun (WGS) entry which is preliminary data.</text>
</comment>
<evidence type="ECO:0000313" key="2">
    <source>
        <dbReference type="Proteomes" id="UP001150538"/>
    </source>
</evidence>
<sequence length="231" mass="26459">MEDEIFDEFISGGYKHVKCLVLDHSTSITSEIKNLEFSELKYIMIMPGFSQFEELAILTENNQGIKTIEVGDQNCIHFFEAPVSIPTYIFGYLNTPSLQDLKVYQGIGFKSIVAILSKFPNLKDFTVYLNNRADDDFDDKDTIKSLLPFSSNVERIRIRIITRDNRLGMFFGDPKSFPQLEFVAMYSYGYEVVPFFNRAAIGPEYISKTLGRMVMDQVTINLLSSNWNQAS</sequence>
<organism evidence="1 2">
    <name type="scientific">Mycoemilia scoparia</name>
    <dbReference type="NCBI Taxonomy" id="417184"/>
    <lineage>
        <taxon>Eukaryota</taxon>
        <taxon>Fungi</taxon>
        <taxon>Fungi incertae sedis</taxon>
        <taxon>Zoopagomycota</taxon>
        <taxon>Kickxellomycotina</taxon>
        <taxon>Kickxellomycetes</taxon>
        <taxon>Kickxellales</taxon>
        <taxon>Kickxellaceae</taxon>
        <taxon>Mycoemilia</taxon>
    </lineage>
</organism>
<proteinExistence type="predicted"/>
<gene>
    <name evidence="1" type="ORF">H4219_002862</name>
</gene>
<dbReference type="AlphaFoldDB" id="A0A9W8DNL1"/>
<protein>
    <submittedName>
        <fullName evidence="1">Uncharacterized protein</fullName>
    </submittedName>
</protein>
<keyword evidence="2" id="KW-1185">Reference proteome</keyword>